<proteinExistence type="predicted"/>
<evidence type="ECO:0000256" key="3">
    <source>
        <dbReference type="ARBA" id="ARBA00022670"/>
    </source>
</evidence>
<dbReference type="SUPFAM" id="SSF50494">
    <property type="entry name" value="Trypsin-like serine proteases"/>
    <property type="match status" value="1"/>
</dbReference>
<dbReference type="InterPro" id="IPR009003">
    <property type="entry name" value="Peptidase_S1_PA"/>
</dbReference>
<dbReference type="InterPro" id="IPR050127">
    <property type="entry name" value="Serine_Proteases_S1"/>
</dbReference>
<name>E4XDX5_OIKDI</name>
<organism evidence="7">
    <name type="scientific">Oikopleura dioica</name>
    <name type="common">Tunicate</name>
    <dbReference type="NCBI Taxonomy" id="34765"/>
    <lineage>
        <taxon>Eukaryota</taxon>
        <taxon>Metazoa</taxon>
        <taxon>Chordata</taxon>
        <taxon>Tunicata</taxon>
        <taxon>Appendicularia</taxon>
        <taxon>Copelata</taxon>
        <taxon>Oikopleuridae</taxon>
        <taxon>Oikopleura</taxon>
    </lineage>
</organism>
<gene>
    <name evidence="7" type="ORF">GSOID_T00008374001</name>
</gene>
<keyword evidence="8" id="KW-1185">Reference proteome</keyword>
<dbReference type="Proteomes" id="UP000001307">
    <property type="component" value="Unassembled WGS sequence"/>
</dbReference>
<dbReference type="InParanoid" id="E4XDX5"/>
<dbReference type="EMBL" id="FN653040">
    <property type="protein sequence ID" value="CBY19364.1"/>
    <property type="molecule type" value="Genomic_DNA"/>
</dbReference>
<dbReference type="AlphaFoldDB" id="E4XDX5"/>
<keyword evidence="2" id="KW-0964">Secreted</keyword>
<sequence>MRENTKLWLSKESGDSVGPLICADEENQPVVVGVTSWGFGCAEPNSPGVWTKVSSYID</sequence>
<dbReference type="PANTHER" id="PTHR24264:SF65">
    <property type="entry name" value="SRCR DOMAIN-CONTAINING PROTEIN"/>
    <property type="match status" value="1"/>
</dbReference>
<keyword evidence="3" id="KW-0645">Protease</keyword>
<keyword evidence="5" id="KW-0720">Serine protease</keyword>
<dbReference type="PANTHER" id="PTHR24264">
    <property type="entry name" value="TRYPSIN-RELATED"/>
    <property type="match status" value="1"/>
</dbReference>
<dbReference type="Pfam" id="PF00089">
    <property type="entry name" value="Trypsin"/>
    <property type="match status" value="1"/>
</dbReference>
<comment type="subcellular location">
    <subcellularLocation>
        <location evidence="1">Secreted</location>
    </subcellularLocation>
</comment>
<evidence type="ECO:0000313" key="7">
    <source>
        <dbReference type="EMBL" id="CBY19364.1"/>
    </source>
</evidence>
<dbReference type="InterPro" id="IPR001254">
    <property type="entry name" value="Trypsin_dom"/>
</dbReference>
<feature type="domain" description="Peptidase S1" evidence="6">
    <location>
        <begin position="12"/>
        <end position="58"/>
    </location>
</feature>
<keyword evidence="4" id="KW-0378">Hydrolase</keyword>
<evidence type="ECO:0000256" key="1">
    <source>
        <dbReference type="ARBA" id="ARBA00004613"/>
    </source>
</evidence>
<dbReference type="GO" id="GO:0004252">
    <property type="term" value="F:serine-type endopeptidase activity"/>
    <property type="evidence" value="ECO:0007669"/>
    <property type="project" value="InterPro"/>
</dbReference>
<evidence type="ECO:0000256" key="4">
    <source>
        <dbReference type="ARBA" id="ARBA00022801"/>
    </source>
</evidence>
<evidence type="ECO:0000256" key="5">
    <source>
        <dbReference type="ARBA" id="ARBA00022825"/>
    </source>
</evidence>
<dbReference type="Gene3D" id="2.40.10.10">
    <property type="entry name" value="Trypsin-like serine proteases"/>
    <property type="match status" value="1"/>
</dbReference>
<evidence type="ECO:0000259" key="6">
    <source>
        <dbReference type="Pfam" id="PF00089"/>
    </source>
</evidence>
<accession>E4XDX5</accession>
<dbReference type="InterPro" id="IPR043504">
    <property type="entry name" value="Peptidase_S1_PA_chymotrypsin"/>
</dbReference>
<protein>
    <recommendedName>
        <fullName evidence="6">Peptidase S1 domain-containing protein</fullName>
    </recommendedName>
</protein>
<reference evidence="7" key="1">
    <citation type="journal article" date="2010" name="Science">
        <title>Plasticity of animal genome architecture unmasked by rapid evolution of a pelagic tunicate.</title>
        <authorList>
            <person name="Denoeud F."/>
            <person name="Henriet S."/>
            <person name="Mungpakdee S."/>
            <person name="Aury J.M."/>
            <person name="Da Silva C."/>
            <person name="Brinkmann H."/>
            <person name="Mikhaleva J."/>
            <person name="Olsen L.C."/>
            <person name="Jubin C."/>
            <person name="Canestro C."/>
            <person name="Bouquet J.M."/>
            <person name="Danks G."/>
            <person name="Poulain J."/>
            <person name="Campsteijn C."/>
            <person name="Adamski M."/>
            <person name="Cross I."/>
            <person name="Yadetie F."/>
            <person name="Muffato M."/>
            <person name="Louis A."/>
            <person name="Butcher S."/>
            <person name="Tsagkogeorga G."/>
            <person name="Konrad A."/>
            <person name="Singh S."/>
            <person name="Jensen M.F."/>
            <person name="Cong E.H."/>
            <person name="Eikeseth-Otteraa H."/>
            <person name="Noel B."/>
            <person name="Anthouard V."/>
            <person name="Porcel B.M."/>
            <person name="Kachouri-Lafond R."/>
            <person name="Nishino A."/>
            <person name="Ugolini M."/>
            <person name="Chourrout P."/>
            <person name="Nishida H."/>
            <person name="Aasland R."/>
            <person name="Huzurbazar S."/>
            <person name="Westhof E."/>
            <person name="Delsuc F."/>
            <person name="Lehrach H."/>
            <person name="Reinhardt R."/>
            <person name="Weissenbach J."/>
            <person name="Roy S.W."/>
            <person name="Artiguenave F."/>
            <person name="Postlethwait J.H."/>
            <person name="Manak J.R."/>
            <person name="Thompson E.M."/>
            <person name="Jaillon O."/>
            <person name="Du Pasquier L."/>
            <person name="Boudinot P."/>
            <person name="Liberles D.A."/>
            <person name="Volff J.N."/>
            <person name="Philippe H."/>
            <person name="Lenhard B."/>
            <person name="Roest Crollius H."/>
            <person name="Wincker P."/>
            <person name="Chourrout D."/>
        </authorList>
    </citation>
    <scope>NUCLEOTIDE SEQUENCE [LARGE SCALE GENOMIC DNA]</scope>
</reference>
<dbReference type="GO" id="GO:0006508">
    <property type="term" value="P:proteolysis"/>
    <property type="evidence" value="ECO:0007669"/>
    <property type="project" value="UniProtKB-KW"/>
</dbReference>
<evidence type="ECO:0000313" key="8">
    <source>
        <dbReference type="Proteomes" id="UP000001307"/>
    </source>
</evidence>
<evidence type="ECO:0000256" key="2">
    <source>
        <dbReference type="ARBA" id="ARBA00022525"/>
    </source>
</evidence>
<dbReference type="OrthoDB" id="10002959at2759"/>
<dbReference type="GO" id="GO:0005615">
    <property type="term" value="C:extracellular space"/>
    <property type="evidence" value="ECO:0007669"/>
    <property type="project" value="TreeGrafter"/>
</dbReference>